<feature type="transmembrane region" description="Helical" evidence="11">
    <location>
        <begin position="96"/>
        <end position="115"/>
    </location>
</feature>
<keyword evidence="6" id="KW-0479">Metal-binding</keyword>
<dbReference type="SMART" id="SM00665">
    <property type="entry name" value="B561"/>
    <property type="match status" value="1"/>
</dbReference>
<keyword evidence="7" id="KW-0249">Electron transport</keyword>
<feature type="transmembrane region" description="Helical" evidence="11">
    <location>
        <begin position="64"/>
        <end position="84"/>
    </location>
</feature>
<keyword evidence="9" id="KW-0408">Iron</keyword>
<dbReference type="InterPro" id="IPR043205">
    <property type="entry name" value="CYB561/CYBRD1-like"/>
</dbReference>
<dbReference type="Proteomes" id="UP000276776">
    <property type="component" value="Unassembled WGS sequence"/>
</dbReference>
<dbReference type="GO" id="GO:0016491">
    <property type="term" value="F:oxidoreductase activity"/>
    <property type="evidence" value="ECO:0007669"/>
    <property type="project" value="InterPro"/>
</dbReference>
<keyword evidence="10 11" id="KW-0472">Membrane</keyword>
<evidence type="ECO:0000256" key="6">
    <source>
        <dbReference type="ARBA" id="ARBA00022723"/>
    </source>
</evidence>
<evidence type="ECO:0000313" key="15">
    <source>
        <dbReference type="WBParaSite" id="TCLT_0000327501-mRNA-1"/>
    </source>
</evidence>
<evidence type="ECO:0000256" key="8">
    <source>
        <dbReference type="ARBA" id="ARBA00022989"/>
    </source>
</evidence>
<evidence type="ECO:0000313" key="13">
    <source>
        <dbReference type="EMBL" id="VDM99659.1"/>
    </source>
</evidence>
<feature type="transmembrane region" description="Helical" evidence="11">
    <location>
        <begin position="174"/>
        <end position="197"/>
    </location>
</feature>
<dbReference type="PANTHER" id="PTHR10106">
    <property type="entry name" value="CYTOCHROME B561-RELATED"/>
    <property type="match status" value="1"/>
</dbReference>
<feature type="transmembrane region" description="Helical" evidence="11">
    <location>
        <begin position="217"/>
        <end position="239"/>
    </location>
</feature>
<keyword evidence="3" id="KW-0813">Transport</keyword>
<dbReference type="InterPro" id="IPR006593">
    <property type="entry name" value="Cyt_b561/ferric_Rdtase_TM"/>
</dbReference>
<reference evidence="15" key="1">
    <citation type="submission" date="2017-02" db="UniProtKB">
        <authorList>
            <consortium name="WormBaseParasite"/>
        </authorList>
    </citation>
    <scope>IDENTIFICATION</scope>
</reference>
<dbReference type="STRING" id="103827.A0A0N5CSR9"/>
<organism evidence="15">
    <name type="scientific">Thelazia callipaeda</name>
    <name type="common">Oriental eyeworm</name>
    <name type="synonym">Parasitic nematode</name>
    <dbReference type="NCBI Taxonomy" id="103827"/>
    <lineage>
        <taxon>Eukaryota</taxon>
        <taxon>Metazoa</taxon>
        <taxon>Ecdysozoa</taxon>
        <taxon>Nematoda</taxon>
        <taxon>Chromadorea</taxon>
        <taxon>Rhabditida</taxon>
        <taxon>Spirurina</taxon>
        <taxon>Spiruromorpha</taxon>
        <taxon>Thelazioidea</taxon>
        <taxon>Thelaziidae</taxon>
        <taxon>Thelazia</taxon>
    </lineage>
</organism>
<evidence type="ECO:0000256" key="1">
    <source>
        <dbReference type="ARBA" id="ARBA00001970"/>
    </source>
</evidence>
<keyword evidence="14" id="KW-1185">Reference proteome</keyword>
<dbReference type="GO" id="GO:0046872">
    <property type="term" value="F:metal ion binding"/>
    <property type="evidence" value="ECO:0007669"/>
    <property type="project" value="UniProtKB-KW"/>
</dbReference>
<keyword evidence="5 11" id="KW-0812">Transmembrane</keyword>
<proteinExistence type="predicted"/>
<evidence type="ECO:0000256" key="9">
    <source>
        <dbReference type="ARBA" id="ARBA00023004"/>
    </source>
</evidence>
<dbReference type="PANTHER" id="PTHR10106:SF0">
    <property type="entry name" value="LD36721P"/>
    <property type="match status" value="1"/>
</dbReference>
<keyword evidence="4" id="KW-0349">Heme</keyword>
<dbReference type="OMA" id="GYIANLY"/>
<dbReference type="EMBL" id="UYYF01001219">
    <property type="protein sequence ID" value="VDM99659.1"/>
    <property type="molecule type" value="Genomic_DNA"/>
</dbReference>
<evidence type="ECO:0000256" key="2">
    <source>
        <dbReference type="ARBA" id="ARBA00004141"/>
    </source>
</evidence>
<dbReference type="Pfam" id="PF03188">
    <property type="entry name" value="Cytochrom_B561"/>
    <property type="match status" value="1"/>
</dbReference>
<evidence type="ECO:0000256" key="10">
    <source>
        <dbReference type="ARBA" id="ARBA00023136"/>
    </source>
</evidence>
<dbReference type="Gene3D" id="1.20.120.1770">
    <property type="match status" value="1"/>
</dbReference>
<comment type="subcellular location">
    <subcellularLocation>
        <location evidence="2">Membrane</location>
        <topology evidence="2">Multi-pass membrane protein</topology>
    </subcellularLocation>
</comment>
<reference evidence="13 14" key="2">
    <citation type="submission" date="2018-11" db="EMBL/GenBank/DDBJ databases">
        <authorList>
            <consortium name="Pathogen Informatics"/>
        </authorList>
    </citation>
    <scope>NUCLEOTIDE SEQUENCE [LARGE SCALE GENOMIC DNA]</scope>
</reference>
<keyword evidence="8 11" id="KW-1133">Transmembrane helix</keyword>
<dbReference type="OrthoDB" id="907479at2759"/>
<dbReference type="AlphaFoldDB" id="A0A0N5CSR9"/>
<evidence type="ECO:0000256" key="4">
    <source>
        <dbReference type="ARBA" id="ARBA00022617"/>
    </source>
</evidence>
<evidence type="ECO:0000256" key="11">
    <source>
        <dbReference type="SAM" id="Phobius"/>
    </source>
</evidence>
<evidence type="ECO:0000256" key="7">
    <source>
        <dbReference type="ARBA" id="ARBA00022982"/>
    </source>
</evidence>
<gene>
    <name evidence="13" type="ORF">TCLT_LOCUS3270</name>
</gene>
<accession>A0A0N5CSR9</accession>
<feature type="transmembrane region" description="Helical" evidence="11">
    <location>
        <begin position="135"/>
        <end position="162"/>
    </location>
</feature>
<evidence type="ECO:0000256" key="3">
    <source>
        <dbReference type="ARBA" id="ARBA00022448"/>
    </source>
</evidence>
<evidence type="ECO:0000259" key="12">
    <source>
        <dbReference type="PROSITE" id="PS50939"/>
    </source>
</evidence>
<dbReference type="PROSITE" id="PS50939">
    <property type="entry name" value="CYTOCHROME_B561"/>
    <property type="match status" value="1"/>
</dbReference>
<dbReference type="WBParaSite" id="TCLT_0000327501-mRNA-1">
    <property type="protein sequence ID" value="TCLT_0000327501-mRNA-1"/>
    <property type="gene ID" value="TCLT_0000327501"/>
</dbReference>
<dbReference type="FunFam" id="1.20.120.1770:FF:000001">
    <property type="entry name" value="Cytochrome b reductase 1"/>
    <property type="match status" value="1"/>
</dbReference>
<feature type="domain" description="Cytochrome b561" evidence="12">
    <location>
        <begin position="26"/>
        <end position="239"/>
    </location>
</feature>
<sequence length="261" mass="30063">MFLLQETFRVLNDQQSTRLFNMIFAASQLFGAFAVLLVIIWISGFEDGFAWGSNPELQFHYHPTFMVMGIIFLASEAILVYRVFRHEPKRFCKLLHLTLHTMVLIFIVVSLKAVFDSHNNHKNEEGESDPLPNLYSLHSWVGMTAALAFFLQYVLGFTTFFFPGWSASMRQLALPFHQAFGVIIICFVAITAVMGISEHAAWRHKCWTIEHKLCGEQFISTLLGISILLFIMCVVIIILNPRWRRHPLPEEESLHRLTSTE</sequence>
<evidence type="ECO:0000313" key="14">
    <source>
        <dbReference type="Proteomes" id="UP000276776"/>
    </source>
</evidence>
<protein>
    <submittedName>
        <fullName evidence="15">Cytochrome b561 domain-containing protein</fullName>
    </submittedName>
</protein>
<feature type="transmembrane region" description="Helical" evidence="11">
    <location>
        <begin position="20"/>
        <end position="44"/>
    </location>
</feature>
<comment type="cofactor">
    <cofactor evidence="1">
        <name>heme b</name>
        <dbReference type="ChEBI" id="CHEBI:60344"/>
    </cofactor>
</comment>
<name>A0A0N5CSR9_THECL</name>
<evidence type="ECO:0000256" key="5">
    <source>
        <dbReference type="ARBA" id="ARBA00022692"/>
    </source>
</evidence>
<dbReference type="GO" id="GO:0016020">
    <property type="term" value="C:membrane"/>
    <property type="evidence" value="ECO:0007669"/>
    <property type="project" value="UniProtKB-SubCell"/>
</dbReference>